<dbReference type="GO" id="GO:0005524">
    <property type="term" value="F:ATP binding"/>
    <property type="evidence" value="ECO:0007669"/>
    <property type="project" value="UniProtKB-UniRule"/>
</dbReference>
<dbReference type="InterPro" id="IPR024909">
    <property type="entry name" value="Cys-tRNA/MSH_ligase"/>
</dbReference>
<evidence type="ECO:0000256" key="4">
    <source>
        <dbReference type="ARBA" id="ARBA00022490"/>
    </source>
</evidence>
<dbReference type="AlphaFoldDB" id="A0A1W6LL55"/>
<dbReference type="Gene3D" id="3.40.50.620">
    <property type="entry name" value="HUPs"/>
    <property type="match status" value="1"/>
</dbReference>
<evidence type="ECO:0000313" key="15">
    <source>
        <dbReference type="Proteomes" id="UP000193334"/>
    </source>
</evidence>
<feature type="binding site" evidence="12">
    <location>
        <position position="249"/>
    </location>
    <ligand>
        <name>Zn(2+)</name>
        <dbReference type="ChEBI" id="CHEBI:29105"/>
    </ligand>
</feature>
<dbReference type="Proteomes" id="UP000193334">
    <property type="component" value="Chromosome"/>
</dbReference>
<feature type="binding site" evidence="12">
    <location>
        <position position="220"/>
    </location>
    <ligand>
        <name>Zn(2+)</name>
        <dbReference type="ChEBI" id="CHEBI:29105"/>
    </ligand>
</feature>
<dbReference type="PANTHER" id="PTHR10890:SF3">
    <property type="entry name" value="CYSTEINE--TRNA LIGASE, CYTOPLASMIC"/>
    <property type="match status" value="1"/>
</dbReference>
<evidence type="ECO:0000256" key="2">
    <source>
        <dbReference type="ARBA" id="ARBA00005594"/>
    </source>
</evidence>
<evidence type="ECO:0000256" key="5">
    <source>
        <dbReference type="ARBA" id="ARBA00022598"/>
    </source>
</evidence>
<dbReference type="EMBL" id="CP021023">
    <property type="protein sequence ID" value="ARN56486.1"/>
    <property type="molecule type" value="Genomic_DNA"/>
</dbReference>
<feature type="binding site" evidence="12">
    <location>
        <position position="245"/>
    </location>
    <ligand>
        <name>Zn(2+)</name>
        <dbReference type="ChEBI" id="CHEBI:29105"/>
    </ligand>
</feature>
<dbReference type="GO" id="GO:0005829">
    <property type="term" value="C:cytosol"/>
    <property type="evidence" value="ECO:0007669"/>
    <property type="project" value="TreeGrafter"/>
</dbReference>
<dbReference type="NCBIfam" id="TIGR00435">
    <property type="entry name" value="cysS"/>
    <property type="match status" value="1"/>
</dbReference>
<dbReference type="PANTHER" id="PTHR10890">
    <property type="entry name" value="CYSTEINYL-TRNA SYNTHETASE"/>
    <property type="match status" value="1"/>
</dbReference>
<feature type="short sequence motif" description="'HIGH' region" evidence="12">
    <location>
        <begin position="31"/>
        <end position="41"/>
    </location>
</feature>
<dbReference type="Pfam" id="PF09190">
    <property type="entry name" value="DALR_2"/>
    <property type="match status" value="1"/>
</dbReference>
<evidence type="ECO:0000259" key="13">
    <source>
        <dbReference type="SMART" id="SM00840"/>
    </source>
</evidence>
<evidence type="ECO:0000256" key="9">
    <source>
        <dbReference type="ARBA" id="ARBA00022840"/>
    </source>
</evidence>
<evidence type="ECO:0000313" key="14">
    <source>
        <dbReference type="EMBL" id="ARN56486.1"/>
    </source>
</evidence>
<dbReference type="InterPro" id="IPR009080">
    <property type="entry name" value="tRNAsynth_Ia_anticodon-bd"/>
</dbReference>
<dbReference type="SUPFAM" id="SSF52374">
    <property type="entry name" value="Nucleotidylyl transferase"/>
    <property type="match status" value="1"/>
</dbReference>
<evidence type="ECO:0000256" key="8">
    <source>
        <dbReference type="ARBA" id="ARBA00022833"/>
    </source>
</evidence>
<dbReference type="InterPro" id="IPR015273">
    <property type="entry name" value="Cys-tRNA-synt_Ia_DALR"/>
</dbReference>
<comment type="subunit">
    <text evidence="3 12">Monomer.</text>
</comment>
<dbReference type="Gene3D" id="1.20.120.1910">
    <property type="entry name" value="Cysteine-tRNA ligase, C-terminal anti-codon recognition domain"/>
    <property type="match status" value="1"/>
</dbReference>
<dbReference type="Pfam" id="PF01406">
    <property type="entry name" value="tRNA-synt_1e"/>
    <property type="match status" value="1"/>
</dbReference>
<keyword evidence="10 12" id="KW-0648">Protein biosynthesis</keyword>
<feature type="binding site" evidence="12">
    <location>
        <position position="29"/>
    </location>
    <ligand>
        <name>Zn(2+)</name>
        <dbReference type="ChEBI" id="CHEBI:29105"/>
    </ligand>
</feature>
<keyword evidence="5 12" id="KW-0436">Ligase</keyword>
<evidence type="ECO:0000256" key="3">
    <source>
        <dbReference type="ARBA" id="ARBA00011245"/>
    </source>
</evidence>
<comment type="cofactor">
    <cofactor evidence="12">
        <name>Zn(2+)</name>
        <dbReference type="ChEBI" id="CHEBI:29105"/>
    </cofactor>
    <text evidence="12">Binds 1 zinc ion per subunit.</text>
</comment>
<evidence type="ECO:0000256" key="1">
    <source>
        <dbReference type="ARBA" id="ARBA00004496"/>
    </source>
</evidence>
<dbReference type="HAMAP" id="MF_00041">
    <property type="entry name" value="Cys_tRNA_synth"/>
    <property type="match status" value="1"/>
</dbReference>
<keyword evidence="8 12" id="KW-0862">Zinc</keyword>
<dbReference type="EC" id="6.1.1.16" evidence="12"/>
<dbReference type="InterPro" id="IPR056411">
    <property type="entry name" value="CysS_C"/>
</dbReference>
<feature type="domain" description="Cysteinyl-tRNA synthetase class Ia DALR" evidence="13">
    <location>
        <begin position="371"/>
        <end position="434"/>
    </location>
</feature>
<comment type="subcellular location">
    <subcellularLocation>
        <location evidence="1 12">Cytoplasm</location>
    </subcellularLocation>
</comment>
<feature type="short sequence motif" description="'KMSKS' region" evidence="12">
    <location>
        <begin position="277"/>
        <end position="281"/>
    </location>
</feature>
<feature type="binding site" evidence="12">
    <location>
        <position position="280"/>
    </location>
    <ligand>
        <name>ATP</name>
        <dbReference type="ChEBI" id="CHEBI:30616"/>
    </ligand>
</feature>
<keyword evidence="15" id="KW-1185">Reference proteome</keyword>
<comment type="similarity">
    <text evidence="2 12">Belongs to the class-I aminoacyl-tRNA synthetase family.</text>
</comment>
<evidence type="ECO:0000256" key="10">
    <source>
        <dbReference type="ARBA" id="ARBA00022917"/>
    </source>
</evidence>
<dbReference type="InterPro" id="IPR015803">
    <property type="entry name" value="Cys-tRNA-ligase"/>
</dbReference>
<keyword evidence="4 12" id="KW-0963">Cytoplasm</keyword>
<evidence type="ECO:0000256" key="12">
    <source>
        <dbReference type="HAMAP-Rule" id="MF_00041"/>
    </source>
</evidence>
<dbReference type="SMART" id="SM00840">
    <property type="entry name" value="DALR_2"/>
    <property type="match status" value="1"/>
</dbReference>
<keyword evidence="7 12" id="KW-0547">Nucleotide-binding</keyword>
<dbReference type="Pfam" id="PF23493">
    <property type="entry name" value="CysS_C"/>
    <property type="match status" value="1"/>
</dbReference>
<dbReference type="GO" id="GO:0006423">
    <property type="term" value="P:cysteinyl-tRNA aminoacylation"/>
    <property type="evidence" value="ECO:0007669"/>
    <property type="project" value="UniProtKB-UniRule"/>
</dbReference>
<keyword evidence="9 12" id="KW-0067">ATP-binding</keyword>
<evidence type="ECO:0000256" key="6">
    <source>
        <dbReference type="ARBA" id="ARBA00022723"/>
    </source>
</evidence>
<dbReference type="PRINTS" id="PR00983">
    <property type="entry name" value="TRNASYNTHCYS"/>
</dbReference>
<dbReference type="GO" id="GO:0008270">
    <property type="term" value="F:zinc ion binding"/>
    <property type="evidence" value="ECO:0007669"/>
    <property type="project" value="UniProtKB-UniRule"/>
</dbReference>
<dbReference type="InterPro" id="IPR032678">
    <property type="entry name" value="tRNA-synt_1_cat_dom"/>
</dbReference>
<dbReference type="InterPro" id="IPR014729">
    <property type="entry name" value="Rossmann-like_a/b/a_fold"/>
</dbReference>
<dbReference type="STRING" id="1941349.STSP1_00868"/>
<protein>
    <recommendedName>
        <fullName evidence="12">Cysteine--tRNA ligase</fullName>
        <ecNumber evidence="12">6.1.1.16</ecNumber>
    </recommendedName>
    <alternativeName>
        <fullName evidence="12">Cysteinyl-tRNA synthetase</fullName>
        <shortName evidence="12">CysRS</shortName>
    </alternativeName>
</protein>
<evidence type="ECO:0000256" key="11">
    <source>
        <dbReference type="ARBA" id="ARBA00023146"/>
    </source>
</evidence>
<gene>
    <name evidence="12 14" type="primary">cysS</name>
    <name evidence="14" type="ORF">STSP1_00868</name>
</gene>
<dbReference type="GO" id="GO:0004817">
    <property type="term" value="F:cysteine-tRNA ligase activity"/>
    <property type="evidence" value="ECO:0007669"/>
    <property type="project" value="UniProtKB-UniRule"/>
</dbReference>
<dbReference type="CDD" id="cd00672">
    <property type="entry name" value="CysRS_core"/>
    <property type="match status" value="1"/>
</dbReference>
<dbReference type="SUPFAM" id="SSF47323">
    <property type="entry name" value="Anticodon-binding domain of a subclass of class I aminoacyl-tRNA synthetases"/>
    <property type="match status" value="1"/>
</dbReference>
<evidence type="ECO:0000256" key="7">
    <source>
        <dbReference type="ARBA" id="ARBA00022741"/>
    </source>
</evidence>
<reference evidence="15" key="1">
    <citation type="submission" date="2017-04" db="EMBL/GenBank/DDBJ databases">
        <title>Comparative genomics and description of representatives of a novel lineage of planctomycetes thriving in anoxic sediments.</title>
        <authorList>
            <person name="Spring S."/>
            <person name="Bunk B."/>
            <person name="Sproer C."/>
        </authorList>
    </citation>
    <scope>NUCLEOTIDE SEQUENCE [LARGE SCALE GENOMIC DNA]</scope>
    <source>
        <strain evidence="15">ST-PulAB-D4</strain>
    </source>
</reference>
<dbReference type="RefSeq" id="WP_085755175.1">
    <property type="nucleotide sequence ID" value="NZ_CP021023.1"/>
</dbReference>
<proteinExistence type="inferred from homology"/>
<accession>A0A1W6LL55</accession>
<keyword evidence="11 12" id="KW-0030">Aminoacyl-tRNA synthetase</keyword>
<organism evidence="14 15">
    <name type="scientific">Sedimentisphaera salicampi</name>
    <dbReference type="NCBI Taxonomy" id="1941349"/>
    <lineage>
        <taxon>Bacteria</taxon>
        <taxon>Pseudomonadati</taxon>
        <taxon>Planctomycetota</taxon>
        <taxon>Phycisphaerae</taxon>
        <taxon>Sedimentisphaerales</taxon>
        <taxon>Sedimentisphaeraceae</taxon>
        <taxon>Sedimentisphaera</taxon>
    </lineage>
</organism>
<keyword evidence="6 12" id="KW-0479">Metal-binding</keyword>
<dbReference type="KEGG" id="pbp:STSP1_00868"/>
<comment type="catalytic activity">
    <reaction evidence="12">
        <text>tRNA(Cys) + L-cysteine + ATP = L-cysteinyl-tRNA(Cys) + AMP + diphosphate</text>
        <dbReference type="Rhea" id="RHEA:17773"/>
        <dbReference type="Rhea" id="RHEA-COMP:9661"/>
        <dbReference type="Rhea" id="RHEA-COMP:9679"/>
        <dbReference type="ChEBI" id="CHEBI:30616"/>
        <dbReference type="ChEBI" id="CHEBI:33019"/>
        <dbReference type="ChEBI" id="CHEBI:35235"/>
        <dbReference type="ChEBI" id="CHEBI:78442"/>
        <dbReference type="ChEBI" id="CHEBI:78517"/>
        <dbReference type="ChEBI" id="CHEBI:456215"/>
        <dbReference type="EC" id="6.1.1.16"/>
    </reaction>
</comment>
<name>A0A1W6LL55_9BACT</name>
<sequence length="490" mass="54972">MSLKVYNSLTREKESFKPINEGSVGMYVCGPTVYGDAHLGHAKSYVSFDIIARYIEYLGYDLTYVQNITDVGHLTDDADEGEDKLAVAAKKQKKHPMALAEYYTASYFEDMDKLNCRRPDISPRAAGHIPEQIELIEKLIDAGHAYEVNGSVYFDVTSFKGYGKLSGRNLEDMLSGTRVGVKSEKKHPADFALWKKAEPNHIMQWKSPWGMGYPGWHLECSVMSMKYLGDTIDIHGGGLENKFPHHECEIAQSEAVTECPFVKYWLHNNMVTVDGTKMGKSLNNFINLKQVFSGSHERLSKAYDPLAVRMLILNSHYRSPLDFSDAALSAAESGLEKISAAVKAVRRAAEKAPEGEINQKVQKQLDGFRHRFEKAMNDDFNTSVALSVVYEMVKLAEKEAGKANKATLQAVDELFSKLGGDVLGIVRESYPEDSKALTELADYLMQDVIEKRAKARAEKNFEEADRIRDEMAKFGVTFKDTPNGTEWVIQ</sequence>